<accession>A0A2G5CYT5</accession>
<keyword evidence="3" id="KW-0560">Oxidoreductase</keyword>
<dbReference type="GO" id="GO:0046872">
    <property type="term" value="F:metal ion binding"/>
    <property type="evidence" value="ECO:0007669"/>
    <property type="project" value="UniProtKB-KW"/>
</dbReference>
<sequence>MLRSDPMNPEELPAACRDITLEYAKHVTVLGDTLFALLAEGLGLKPDHLKQFDCSESVNILCHYYPACPEPELTLGITQHTDIVFLTILLQNHIGGLQVFHKNRWVDVHPISGALIINIADLLQVCCMTNIRLKKLSWPFVTHYAL</sequence>
<evidence type="ECO:0000313" key="7">
    <source>
        <dbReference type="Proteomes" id="UP000230069"/>
    </source>
</evidence>
<comment type="similarity">
    <text evidence="1">Belongs to the iron/ascorbate-dependent oxidoreductase family.</text>
</comment>
<gene>
    <name evidence="6" type="ORF">AQUCO_03400366v1</name>
</gene>
<evidence type="ECO:0000256" key="3">
    <source>
        <dbReference type="ARBA" id="ARBA00023002"/>
    </source>
</evidence>
<dbReference type="Pfam" id="PF03171">
    <property type="entry name" value="2OG-FeII_Oxy"/>
    <property type="match status" value="1"/>
</dbReference>
<dbReference type="Gene3D" id="2.60.120.330">
    <property type="entry name" value="B-lactam Antibiotic, Isopenicillin N Synthase, Chain"/>
    <property type="match status" value="1"/>
</dbReference>
<keyword evidence="2" id="KW-0479">Metal-binding</keyword>
<dbReference type="InterPro" id="IPR044861">
    <property type="entry name" value="IPNS-like_FE2OG_OXY"/>
</dbReference>
<dbReference type="GO" id="GO:0051213">
    <property type="term" value="F:dioxygenase activity"/>
    <property type="evidence" value="ECO:0007669"/>
    <property type="project" value="UniProtKB-ARBA"/>
</dbReference>
<name>A0A2G5CYT5_AQUCA</name>
<dbReference type="InterPro" id="IPR005123">
    <property type="entry name" value="Oxoglu/Fe-dep_dioxygenase_dom"/>
</dbReference>
<protein>
    <recommendedName>
        <fullName evidence="5">Fe2OG dioxygenase domain-containing protein</fullName>
    </recommendedName>
</protein>
<dbReference type="PROSITE" id="PS51471">
    <property type="entry name" value="FE2OG_OXY"/>
    <property type="match status" value="1"/>
</dbReference>
<dbReference type="PANTHER" id="PTHR10209">
    <property type="entry name" value="OXIDOREDUCTASE, 2OG-FE II OXYGENASE FAMILY PROTEIN"/>
    <property type="match status" value="1"/>
</dbReference>
<dbReference type="EMBL" id="KZ305051">
    <property type="protein sequence ID" value="PIA36429.1"/>
    <property type="molecule type" value="Genomic_DNA"/>
</dbReference>
<dbReference type="SUPFAM" id="SSF51197">
    <property type="entry name" value="Clavaminate synthase-like"/>
    <property type="match status" value="1"/>
</dbReference>
<evidence type="ECO:0000313" key="6">
    <source>
        <dbReference type="EMBL" id="PIA36429.1"/>
    </source>
</evidence>
<dbReference type="OrthoDB" id="288590at2759"/>
<keyword evidence="4" id="KW-0408">Iron</keyword>
<dbReference type="AlphaFoldDB" id="A0A2G5CYT5"/>
<keyword evidence="7" id="KW-1185">Reference proteome</keyword>
<organism evidence="6 7">
    <name type="scientific">Aquilegia coerulea</name>
    <name type="common">Rocky mountain columbine</name>
    <dbReference type="NCBI Taxonomy" id="218851"/>
    <lineage>
        <taxon>Eukaryota</taxon>
        <taxon>Viridiplantae</taxon>
        <taxon>Streptophyta</taxon>
        <taxon>Embryophyta</taxon>
        <taxon>Tracheophyta</taxon>
        <taxon>Spermatophyta</taxon>
        <taxon>Magnoliopsida</taxon>
        <taxon>Ranunculales</taxon>
        <taxon>Ranunculaceae</taxon>
        <taxon>Thalictroideae</taxon>
        <taxon>Aquilegia</taxon>
    </lineage>
</organism>
<proteinExistence type="inferred from homology"/>
<dbReference type="PANTHER" id="PTHR10209:SF884">
    <property type="entry name" value="1-AMINOCYCLOPROPANE-1-CARBOXYLATE OXIDASE HOMOLOG 1-LIKE"/>
    <property type="match status" value="1"/>
</dbReference>
<evidence type="ECO:0000256" key="4">
    <source>
        <dbReference type="ARBA" id="ARBA00023004"/>
    </source>
</evidence>
<dbReference type="InterPro" id="IPR027443">
    <property type="entry name" value="IPNS-like_sf"/>
</dbReference>
<reference evidence="6 7" key="1">
    <citation type="submission" date="2017-09" db="EMBL/GenBank/DDBJ databases">
        <title>WGS assembly of Aquilegia coerulea Goldsmith.</title>
        <authorList>
            <person name="Hodges S."/>
            <person name="Kramer E."/>
            <person name="Nordborg M."/>
            <person name="Tomkins J."/>
            <person name="Borevitz J."/>
            <person name="Derieg N."/>
            <person name="Yan J."/>
            <person name="Mihaltcheva S."/>
            <person name="Hayes R.D."/>
            <person name="Rokhsar D."/>
        </authorList>
    </citation>
    <scope>NUCLEOTIDE SEQUENCE [LARGE SCALE GENOMIC DNA]</scope>
    <source>
        <strain evidence="7">cv. Goldsmith</strain>
    </source>
</reference>
<evidence type="ECO:0000256" key="1">
    <source>
        <dbReference type="ARBA" id="ARBA00008056"/>
    </source>
</evidence>
<evidence type="ECO:0000259" key="5">
    <source>
        <dbReference type="PROSITE" id="PS51471"/>
    </source>
</evidence>
<dbReference type="Proteomes" id="UP000230069">
    <property type="component" value="Unassembled WGS sequence"/>
</dbReference>
<evidence type="ECO:0000256" key="2">
    <source>
        <dbReference type="ARBA" id="ARBA00022723"/>
    </source>
</evidence>
<feature type="domain" description="Fe2OG dioxygenase" evidence="5">
    <location>
        <begin position="54"/>
        <end position="146"/>
    </location>
</feature>